<dbReference type="GeneTree" id="ENSGT00960000189762"/>
<feature type="region of interest" description="Disordered" evidence="1">
    <location>
        <begin position="171"/>
        <end position="199"/>
    </location>
</feature>
<dbReference type="InParanoid" id="A0A803Y6F1"/>
<evidence type="ECO:0000256" key="1">
    <source>
        <dbReference type="SAM" id="MobiDB-lite"/>
    </source>
</evidence>
<feature type="compositionally biased region" description="Pro residues" evidence="1">
    <location>
        <begin position="30"/>
        <end position="41"/>
    </location>
</feature>
<evidence type="ECO:0000313" key="3">
    <source>
        <dbReference type="Ensembl" id="ENSMGAP00000027348.1"/>
    </source>
</evidence>
<organism evidence="3 4">
    <name type="scientific">Meleagris gallopavo</name>
    <name type="common">Wild turkey</name>
    <dbReference type="NCBI Taxonomy" id="9103"/>
    <lineage>
        <taxon>Eukaryota</taxon>
        <taxon>Metazoa</taxon>
        <taxon>Chordata</taxon>
        <taxon>Craniata</taxon>
        <taxon>Vertebrata</taxon>
        <taxon>Euteleostomi</taxon>
        <taxon>Archelosauria</taxon>
        <taxon>Archosauria</taxon>
        <taxon>Dinosauria</taxon>
        <taxon>Saurischia</taxon>
        <taxon>Theropoda</taxon>
        <taxon>Coelurosauria</taxon>
        <taxon>Aves</taxon>
        <taxon>Neognathae</taxon>
        <taxon>Galloanserae</taxon>
        <taxon>Galliformes</taxon>
        <taxon>Phasianidae</taxon>
        <taxon>Meleagridinae</taxon>
        <taxon>Meleagris</taxon>
    </lineage>
</organism>
<dbReference type="GO" id="GO:0075512">
    <property type="term" value="P:clathrin-dependent endocytosis of virus by host cell"/>
    <property type="evidence" value="ECO:0007669"/>
    <property type="project" value="TreeGrafter"/>
</dbReference>
<accession>A0A803Y6F1</accession>
<dbReference type="GO" id="GO:0005886">
    <property type="term" value="C:plasma membrane"/>
    <property type="evidence" value="ECO:0007669"/>
    <property type="project" value="TreeGrafter"/>
</dbReference>
<keyword evidence="4" id="KW-1185">Reference proteome</keyword>
<dbReference type="PROSITE" id="PS50835">
    <property type="entry name" value="IG_LIKE"/>
    <property type="match status" value="1"/>
</dbReference>
<proteinExistence type="predicted"/>
<dbReference type="InterPro" id="IPR036179">
    <property type="entry name" value="Ig-like_dom_sf"/>
</dbReference>
<reference evidence="3" key="2">
    <citation type="submission" date="2025-08" db="UniProtKB">
        <authorList>
            <consortium name="Ensembl"/>
        </authorList>
    </citation>
    <scope>IDENTIFICATION</scope>
</reference>
<dbReference type="InterPro" id="IPR003599">
    <property type="entry name" value="Ig_sub"/>
</dbReference>
<dbReference type="GO" id="GO:0005770">
    <property type="term" value="C:late endosome"/>
    <property type="evidence" value="ECO:0007669"/>
    <property type="project" value="TreeGrafter"/>
</dbReference>
<dbReference type="SUPFAM" id="SSF48726">
    <property type="entry name" value="Immunoglobulin"/>
    <property type="match status" value="1"/>
</dbReference>
<dbReference type="PANTHER" id="PTHR47243:SF1">
    <property type="entry name" value="SIALOADHESIN"/>
    <property type="match status" value="1"/>
</dbReference>
<dbReference type="Gene3D" id="2.60.40.10">
    <property type="entry name" value="Immunoglobulins"/>
    <property type="match status" value="1"/>
</dbReference>
<dbReference type="AlphaFoldDB" id="A0A803Y6F1"/>
<sequence>MSCVSDGGWGQRGGGMRPTVSGGGRISPLPTSPEHPRPPPAAEVSISPAAEVQEGTATTLSCNVPGQEGRELNYTWYHNGAWLQQGPAHRMLLPHAAASDAGFYSCTATDAWGSAESPALSLSCGALGFGVLGFGALGFGTPPGTPHLTAFLETQRGRLAIFQASVSSNPPAELSLHHGERPVASSSGGGSAPAAGQRVAAPTLCGWSSGR</sequence>
<protein>
    <recommendedName>
        <fullName evidence="2">Ig-like domain-containing protein</fullName>
    </recommendedName>
</protein>
<evidence type="ECO:0000313" key="4">
    <source>
        <dbReference type="Proteomes" id="UP000001645"/>
    </source>
</evidence>
<name>A0A803Y6F1_MELGA</name>
<dbReference type="GO" id="GO:0046790">
    <property type="term" value="F:virion binding"/>
    <property type="evidence" value="ECO:0007669"/>
    <property type="project" value="TreeGrafter"/>
</dbReference>
<feature type="domain" description="Ig-like" evidence="2">
    <location>
        <begin position="39"/>
        <end position="123"/>
    </location>
</feature>
<feature type="compositionally biased region" description="Gly residues" evidence="1">
    <location>
        <begin position="7"/>
        <end position="25"/>
    </location>
</feature>
<dbReference type="PANTHER" id="PTHR47243">
    <property type="entry name" value="SIALOADHESIN"/>
    <property type="match status" value="1"/>
</dbReference>
<dbReference type="InterPro" id="IPR007110">
    <property type="entry name" value="Ig-like_dom"/>
</dbReference>
<dbReference type="GO" id="GO:0005769">
    <property type="term" value="C:early endosome"/>
    <property type="evidence" value="ECO:0007669"/>
    <property type="project" value="TreeGrafter"/>
</dbReference>
<reference evidence="3" key="1">
    <citation type="journal article" date="2010" name="PLoS Biol.">
        <title>Multi-platform next-generation sequencing of the domestic turkey (Meleagris gallopavo): genome assembly and analysis.</title>
        <authorList>
            <person name="Dalloul R.A."/>
            <person name="Long J.A."/>
            <person name="Zimin A.V."/>
            <person name="Aslam L."/>
            <person name="Beal K."/>
            <person name="Blomberg L.A."/>
            <person name="Bouffard P."/>
            <person name="Burt D.W."/>
            <person name="Crasta O."/>
            <person name="Crooijmans R.P."/>
            <person name="Cooper K."/>
            <person name="Coulombe R.A."/>
            <person name="De S."/>
            <person name="Delany M.E."/>
            <person name="Dodgson J.B."/>
            <person name="Dong J.J."/>
            <person name="Evans C."/>
            <person name="Frederickson K.M."/>
            <person name="Flicek P."/>
            <person name="Florea L."/>
            <person name="Folkerts O."/>
            <person name="Groenen M.A."/>
            <person name="Harkins T.T."/>
            <person name="Herrero J."/>
            <person name="Hoffmann S."/>
            <person name="Megens H.J."/>
            <person name="Jiang A."/>
            <person name="de Jong P."/>
            <person name="Kaiser P."/>
            <person name="Kim H."/>
            <person name="Kim K.W."/>
            <person name="Kim S."/>
            <person name="Langenberger D."/>
            <person name="Lee M.K."/>
            <person name="Lee T."/>
            <person name="Mane S."/>
            <person name="Marcais G."/>
            <person name="Marz M."/>
            <person name="McElroy A.P."/>
            <person name="Modise T."/>
            <person name="Nefedov M."/>
            <person name="Notredame C."/>
            <person name="Paton I.R."/>
            <person name="Payne W.S."/>
            <person name="Pertea G."/>
            <person name="Prickett D."/>
            <person name="Puiu D."/>
            <person name="Qioa D."/>
            <person name="Raineri E."/>
            <person name="Ruffier M."/>
            <person name="Salzberg S.L."/>
            <person name="Schatz M.C."/>
            <person name="Scheuring C."/>
            <person name="Schmidt C.J."/>
            <person name="Schroeder S."/>
            <person name="Searle S.M."/>
            <person name="Smith E.J."/>
            <person name="Smith J."/>
            <person name="Sonstegard T.S."/>
            <person name="Stadler P.F."/>
            <person name="Tafer H."/>
            <person name="Tu Z.J."/>
            <person name="Van Tassell C.P."/>
            <person name="Vilella A.J."/>
            <person name="Williams K.P."/>
            <person name="Yorke J.A."/>
            <person name="Zhang L."/>
            <person name="Zhang H.B."/>
            <person name="Zhang X."/>
            <person name="Zhang Y."/>
            <person name="Reed K.M."/>
        </authorList>
    </citation>
    <scope>NUCLEOTIDE SEQUENCE [LARGE SCALE GENOMIC DNA]</scope>
</reference>
<dbReference type="InterPro" id="IPR013783">
    <property type="entry name" value="Ig-like_fold"/>
</dbReference>
<dbReference type="Proteomes" id="UP000001645">
    <property type="component" value="Unplaced"/>
</dbReference>
<feature type="region of interest" description="Disordered" evidence="1">
    <location>
        <begin position="1"/>
        <end position="43"/>
    </location>
</feature>
<dbReference type="Ensembl" id="ENSMGAT00000035507.1">
    <property type="protein sequence ID" value="ENSMGAP00000027348.1"/>
    <property type="gene ID" value="ENSMGAG00000022600.1"/>
</dbReference>
<evidence type="ECO:0000259" key="2">
    <source>
        <dbReference type="PROSITE" id="PS50835"/>
    </source>
</evidence>
<dbReference type="Pfam" id="PF13895">
    <property type="entry name" value="Ig_2"/>
    <property type="match status" value="1"/>
</dbReference>
<reference evidence="3" key="3">
    <citation type="submission" date="2025-09" db="UniProtKB">
        <authorList>
            <consortium name="Ensembl"/>
        </authorList>
    </citation>
    <scope>IDENTIFICATION</scope>
</reference>
<dbReference type="SMART" id="SM00409">
    <property type="entry name" value="IG"/>
    <property type="match status" value="1"/>
</dbReference>